<keyword evidence="5" id="KW-1185">Reference proteome</keyword>
<keyword evidence="4" id="KW-0238">DNA-binding</keyword>
<dbReference type="InterPro" id="IPR001034">
    <property type="entry name" value="DeoR_HTH"/>
</dbReference>
<dbReference type="PROSITE" id="PS51000">
    <property type="entry name" value="HTH_DEOR_2"/>
    <property type="match status" value="1"/>
</dbReference>
<organism evidence="4 5">
    <name type="scientific">Clostridium simiarum</name>
    <dbReference type="NCBI Taxonomy" id="2841506"/>
    <lineage>
        <taxon>Bacteria</taxon>
        <taxon>Bacillati</taxon>
        <taxon>Bacillota</taxon>
        <taxon>Clostridia</taxon>
        <taxon>Eubacteriales</taxon>
        <taxon>Clostridiaceae</taxon>
        <taxon>Clostridium</taxon>
    </lineage>
</organism>
<proteinExistence type="predicted"/>
<protein>
    <submittedName>
        <fullName evidence="4">DeoR/GlpR family DNA-binding transcription regulator</fullName>
    </submittedName>
</protein>
<dbReference type="Pfam" id="PF00455">
    <property type="entry name" value="DeoRC"/>
    <property type="match status" value="1"/>
</dbReference>
<dbReference type="SMART" id="SM00420">
    <property type="entry name" value="HTH_DEOR"/>
    <property type="match status" value="1"/>
</dbReference>
<dbReference type="InterPro" id="IPR014036">
    <property type="entry name" value="DeoR-like_C"/>
</dbReference>
<dbReference type="SMART" id="SM01134">
    <property type="entry name" value="DeoRC"/>
    <property type="match status" value="1"/>
</dbReference>
<evidence type="ECO:0000313" key="5">
    <source>
        <dbReference type="Proteomes" id="UP000736583"/>
    </source>
</evidence>
<feature type="domain" description="HTH deoR-type" evidence="3">
    <location>
        <begin position="3"/>
        <end position="58"/>
    </location>
</feature>
<accession>A0ABS6F150</accession>
<name>A0ABS6F150_9CLOT</name>
<gene>
    <name evidence="4" type="ORF">KQI89_09375</name>
</gene>
<dbReference type="PANTHER" id="PTHR30363">
    <property type="entry name" value="HTH-TYPE TRANSCRIPTIONAL REGULATOR SRLR-RELATED"/>
    <property type="match status" value="1"/>
</dbReference>
<evidence type="ECO:0000313" key="4">
    <source>
        <dbReference type="EMBL" id="MBU5591978.1"/>
    </source>
</evidence>
<evidence type="ECO:0000256" key="1">
    <source>
        <dbReference type="ARBA" id="ARBA00023015"/>
    </source>
</evidence>
<keyword evidence="1" id="KW-0805">Transcription regulation</keyword>
<dbReference type="EMBL" id="JAHLQL010000002">
    <property type="protein sequence ID" value="MBU5591978.1"/>
    <property type="molecule type" value="Genomic_DNA"/>
</dbReference>
<dbReference type="InterPro" id="IPR050313">
    <property type="entry name" value="Carb_Metab_HTH_regulators"/>
</dbReference>
<dbReference type="Proteomes" id="UP000736583">
    <property type="component" value="Unassembled WGS sequence"/>
</dbReference>
<evidence type="ECO:0000256" key="2">
    <source>
        <dbReference type="ARBA" id="ARBA00023163"/>
    </source>
</evidence>
<evidence type="ECO:0000259" key="3">
    <source>
        <dbReference type="PROSITE" id="PS51000"/>
    </source>
</evidence>
<dbReference type="Pfam" id="PF08220">
    <property type="entry name" value="HTH_DeoR"/>
    <property type="match status" value="1"/>
</dbReference>
<dbReference type="PANTHER" id="PTHR30363:SF44">
    <property type="entry name" value="AGA OPERON TRANSCRIPTIONAL REPRESSOR-RELATED"/>
    <property type="match status" value="1"/>
</dbReference>
<sequence>MFAKERHEAIINILKKDGKVIVKKLSEEFSVSEDCIRKDLKTLESQGIVERIYGGGILARKSANIPGVKLRKYYNIETKILIAKKAFELINDGDVIFLDISTTNVLLAEFLNESPKKITVITNMLDVLPILNNSENNIKVICTGGILDKEISGFVDPMSIENIGNYNIDKAFIGSCGVNVFDKSITTLSIEDNFAKKAIIKSSKKIFLVMENSKFYYDGKFKFADLYDIHSIITESSPNEDISNFLKELNLEII</sequence>
<dbReference type="RefSeq" id="WP_216456881.1">
    <property type="nucleotide sequence ID" value="NZ_JAHLQL010000002.1"/>
</dbReference>
<comment type="caution">
    <text evidence="4">The sequence shown here is derived from an EMBL/GenBank/DDBJ whole genome shotgun (WGS) entry which is preliminary data.</text>
</comment>
<reference evidence="4 5" key="1">
    <citation type="submission" date="2021-06" db="EMBL/GenBank/DDBJ databases">
        <authorList>
            <person name="Sun Q."/>
            <person name="Li D."/>
        </authorList>
    </citation>
    <scope>NUCLEOTIDE SEQUENCE [LARGE SCALE GENOMIC DNA]</scope>
    <source>
        <strain evidence="4 5">MSJ-4</strain>
    </source>
</reference>
<keyword evidence="2" id="KW-0804">Transcription</keyword>
<dbReference type="GO" id="GO:0003677">
    <property type="term" value="F:DNA binding"/>
    <property type="evidence" value="ECO:0007669"/>
    <property type="project" value="UniProtKB-KW"/>
</dbReference>